<protein>
    <recommendedName>
        <fullName evidence="3">C-type lectin domain-containing protein</fullName>
    </recommendedName>
</protein>
<evidence type="ECO:0000313" key="5">
    <source>
        <dbReference type="Proteomes" id="UP001107558"/>
    </source>
</evidence>
<dbReference type="InterPro" id="IPR016186">
    <property type="entry name" value="C-type_lectin-like/link_sf"/>
</dbReference>
<evidence type="ECO:0000259" key="3">
    <source>
        <dbReference type="SMART" id="SM00034"/>
    </source>
</evidence>
<dbReference type="Proteomes" id="UP001107558">
    <property type="component" value="Chromosome 4"/>
</dbReference>
<reference evidence="4" key="1">
    <citation type="submission" date="2021-03" db="EMBL/GenBank/DDBJ databases">
        <title>Chromosome level genome of the anhydrobiotic midge Polypedilum vanderplanki.</title>
        <authorList>
            <person name="Yoshida Y."/>
            <person name="Kikawada T."/>
            <person name="Gusev O."/>
        </authorList>
    </citation>
    <scope>NUCLEOTIDE SEQUENCE</scope>
    <source>
        <strain evidence="4">NIAS01</strain>
        <tissue evidence="4">Whole body or cell culture</tissue>
    </source>
</reference>
<dbReference type="CDD" id="cd00037">
    <property type="entry name" value="CLECT"/>
    <property type="match status" value="1"/>
</dbReference>
<evidence type="ECO:0000256" key="1">
    <source>
        <dbReference type="SAM" id="MobiDB-lite"/>
    </source>
</evidence>
<keyword evidence="5" id="KW-1185">Reference proteome</keyword>
<evidence type="ECO:0000313" key="4">
    <source>
        <dbReference type="EMBL" id="KAG5668544.1"/>
    </source>
</evidence>
<feature type="region of interest" description="Disordered" evidence="1">
    <location>
        <begin position="192"/>
        <end position="213"/>
    </location>
</feature>
<feature type="chain" id="PRO_5039938104" description="C-type lectin domain-containing protein" evidence="2">
    <location>
        <begin position="19"/>
        <end position="230"/>
    </location>
</feature>
<dbReference type="SMART" id="SM00034">
    <property type="entry name" value="CLECT"/>
    <property type="match status" value="1"/>
</dbReference>
<dbReference type="AlphaFoldDB" id="A0A9J6BFX8"/>
<dbReference type="SUPFAM" id="SSF56436">
    <property type="entry name" value="C-type lectin-like"/>
    <property type="match status" value="1"/>
</dbReference>
<keyword evidence="2" id="KW-0732">Signal</keyword>
<dbReference type="EMBL" id="JADBJN010000004">
    <property type="protein sequence ID" value="KAG5668544.1"/>
    <property type="molecule type" value="Genomic_DNA"/>
</dbReference>
<proteinExistence type="predicted"/>
<feature type="signal peptide" evidence="2">
    <location>
        <begin position="1"/>
        <end position="18"/>
    </location>
</feature>
<name>A0A9J6BFX8_POLVA</name>
<comment type="caution">
    <text evidence="4">The sequence shown here is derived from an EMBL/GenBank/DDBJ whole genome shotgun (WGS) entry which is preliminary data.</text>
</comment>
<dbReference type="Gene3D" id="3.10.100.10">
    <property type="entry name" value="Mannose-Binding Protein A, subunit A"/>
    <property type="match status" value="1"/>
</dbReference>
<organism evidence="4 5">
    <name type="scientific">Polypedilum vanderplanki</name>
    <name type="common">Sleeping chironomid midge</name>
    <dbReference type="NCBI Taxonomy" id="319348"/>
    <lineage>
        <taxon>Eukaryota</taxon>
        <taxon>Metazoa</taxon>
        <taxon>Ecdysozoa</taxon>
        <taxon>Arthropoda</taxon>
        <taxon>Hexapoda</taxon>
        <taxon>Insecta</taxon>
        <taxon>Pterygota</taxon>
        <taxon>Neoptera</taxon>
        <taxon>Endopterygota</taxon>
        <taxon>Diptera</taxon>
        <taxon>Nematocera</taxon>
        <taxon>Chironomoidea</taxon>
        <taxon>Chironomidae</taxon>
        <taxon>Chironominae</taxon>
        <taxon>Polypedilum</taxon>
        <taxon>Polypedilum</taxon>
    </lineage>
</organism>
<dbReference type="InterPro" id="IPR016187">
    <property type="entry name" value="CTDL_fold"/>
</dbReference>
<dbReference type="InterPro" id="IPR001304">
    <property type="entry name" value="C-type_lectin-like"/>
</dbReference>
<evidence type="ECO:0000256" key="2">
    <source>
        <dbReference type="SAM" id="SignalP"/>
    </source>
</evidence>
<gene>
    <name evidence="4" type="ORF">PVAND_016482</name>
</gene>
<sequence>MKFVKLMTFLFFVNFAFSQDLSKCSTTSKLIDINGRYVNSVCFVRMSVVQAEAAEICQSLDMKLLTIFKFYELNALNLLSLSFDNFWISGTKINENYVDTNDGVTPLNTSFYNIDDTNEGNCLFCRNFLHITFDILSYPCNSLNYFLCEFDDSSIKMKSNADTISVGTNNQKIQSKNQTAEETETVTIISETTSTPRLPVKPEHKQLNGTSKSKRKGVLNSLIGSLLGSL</sequence>
<feature type="domain" description="C-type lectin" evidence="3">
    <location>
        <begin position="24"/>
        <end position="149"/>
    </location>
</feature>
<accession>A0A9J6BFX8</accession>
<dbReference type="Pfam" id="PF00059">
    <property type="entry name" value="Lectin_C"/>
    <property type="match status" value="1"/>
</dbReference>